<reference evidence="4" key="2">
    <citation type="submission" date="2015-04" db="EMBL/GenBank/DDBJ databases">
        <title>A butyrogenic pathway from the amino acid lysine in a human gut commensal.</title>
        <authorList>
            <person name="de Vos W.M."/>
            <person name="Bui N.T.P."/>
            <person name="Plugge C.M."/>
            <person name="Ritari J."/>
        </authorList>
    </citation>
    <scope>NUCLEOTIDE SEQUENCE [LARGE SCALE GENOMIC DNA]</scope>
    <source>
        <strain evidence="4">AF211</strain>
    </source>
</reference>
<evidence type="ECO:0000313" key="4">
    <source>
        <dbReference type="Proteomes" id="UP000064844"/>
    </source>
</evidence>
<feature type="transmembrane region" description="Helical" evidence="1">
    <location>
        <begin position="78"/>
        <end position="100"/>
    </location>
</feature>
<feature type="transmembrane region" description="Helical" evidence="1">
    <location>
        <begin position="51"/>
        <end position="71"/>
    </location>
</feature>
<dbReference type="GeneID" id="93229230"/>
<feature type="transmembrane region" description="Helical" evidence="1">
    <location>
        <begin position="106"/>
        <end position="128"/>
    </location>
</feature>
<dbReference type="Proteomes" id="UP000245778">
    <property type="component" value="Unassembled WGS sequence"/>
</dbReference>
<evidence type="ECO:0000313" key="5">
    <source>
        <dbReference type="Proteomes" id="UP000245778"/>
    </source>
</evidence>
<evidence type="ECO:0000313" key="3">
    <source>
        <dbReference type="EMBL" id="PVY59116.1"/>
    </source>
</evidence>
<reference evidence="2 4" key="1">
    <citation type="journal article" date="2015" name="Nat. Commun.">
        <title>Production of butyrate from lysine and the Amadori product fructoselysine by a human gut commensal.</title>
        <authorList>
            <person name="Bui T.P."/>
            <person name="Ritari J."/>
            <person name="Boeren S."/>
            <person name="de Waard P."/>
            <person name="Plugge C.M."/>
            <person name="de Vos W.M."/>
        </authorList>
    </citation>
    <scope>NUCLEOTIDE SEQUENCE [LARGE SCALE GENOMIC DNA]</scope>
    <source>
        <strain evidence="2 4">AF211</strain>
    </source>
</reference>
<dbReference type="RefSeq" id="WP_033116674.1">
    <property type="nucleotide sequence ID" value="NZ_CAMREZ010000002.1"/>
</dbReference>
<keyword evidence="1" id="KW-0472">Membrane</keyword>
<accession>A0A0S2W481</accession>
<name>A0A0S2W481_9FIRM</name>
<evidence type="ECO:0000313" key="2">
    <source>
        <dbReference type="EMBL" id="ALP94063.1"/>
    </source>
</evidence>
<dbReference type="InterPro" id="IPR023804">
    <property type="entry name" value="DUF3792_TM"/>
</dbReference>
<feature type="transmembrane region" description="Helical" evidence="1">
    <location>
        <begin position="12"/>
        <end position="45"/>
    </location>
</feature>
<keyword evidence="4" id="KW-1185">Reference proteome</keyword>
<dbReference type="EMBL" id="QEKK01000002">
    <property type="protein sequence ID" value="PVY59116.1"/>
    <property type="molecule type" value="Genomic_DNA"/>
</dbReference>
<dbReference type="NCBIfam" id="TIGR04086">
    <property type="entry name" value="TIGR04086_membr"/>
    <property type="match status" value="1"/>
</dbReference>
<gene>
    <name evidence="3" type="ORF">C7373_10297</name>
    <name evidence="2" type="ORF">IB211_01672c</name>
</gene>
<keyword evidence="1" id="KW-1133">Transmembrane helix</keyword>
<dbReference type="KEGG" id="ibu:IB211_01672c"/>
<proteinExistence type="predicted"/>
<organism evidence="2 4">
    <name type="scientific">Intestinimonas butyriciproducens</name>
    <dbReference type="NCBI Taxonomy" id="1297617"/>
    <lineage>
        <taxon>Bacteria</taxon>
        <taxon>Bacillati</taxon>
        <taxon>Bacillota</taxon>
        <taxon>Clostridia</taxon>
        <taxon>Eubacteriales</taxon>
        <taxon>Intestinimonas</taxon>
    </lineage>
</organism>
<keyword evidence="1" id="KW-0812">Transmembrane</keyword>
<protein>
    <submittedName>
        <fullName evidence="3">Putative membrane protein (TIGR04086 family)</fullName>
    </submittedName>
</protein>
<reference evidence="3 5" key="3">
    <citation type="submission" date="2018-04" db="EMBL/GenBank/DDBJ databases">
        <title>Genomic Encyclopedia of Type Strains, Phase IV (KMG-IV): sequencing the most valuable type-strain genomes for metagenomic binning, comparative biology and taxonomic classification.</title>
        <authorList>
            <person name="Goeker M."/>
        </authorList>
    </citation>
    <scope>NUCLEOTIDE SEQUENCE [LARGE SCALE GENOMIC DNA]</scope>
    <source>
        <strain evidence="3 5">DSM 26588</strain>
    </source>
</reference>
<dbReference type="eggNOG" id="ENOG5032WR0">
    <property type="taxonomic scope" value="Bacteria"/>
</dbReference>
<dbReference type="OrthoDB" id="1863977at2"/>
<sequence>MRKTEEDQGAKLVRAMTGVLLGGGLALVVCLVFLLICSVGISGGWVEEDLMYQLSVVGCVIGGFSGGIFAVRHSGARALIVGLASGGVFFLLILTAGVLLFEDMSIEAGGLGLLSGALCGGAAAGILGTRPKKKKRRK</sequence>
<evidence type="ECO:0000256" key="1">
    <source>
        <dbReference type="SAM" id="Phobius"/>
    </source>
</evidence>
<dbReference type="Proteomes" id="UP000064844">
    <property type="component" value="Chromosome"/>
</dbReference>
<dbReference type="AlphaFoldDB" id="A0A0S2W481"/>
<dbReference type="STRING" id="1297617.IB211_01672c"/>
<dbReference type="EMBL" id="CP011307">
    <property type="protein sequence ID" value="ALP94063.1"/>
    <property type="molecule type" value="Genomic_DNA"/>
</dbReference>
<dbReference type="Pfam" id="PF12670">
    <property type="entry name" value="DUF3792"/>
    <property type="match status" value="1"/>
</dbReference>